<evidence type="ECO:0000256" key="5">
    <source>
        <dbReference type="ARBA" id="ARBA00023002"/>
    </source>
</evidence>
<dbReference type="HOGENOM" id="CLU_1962626_0_0_1"/>
<dbReference type="PRINTS" id="PR00081">
    <property type="entry name" value="GDHRDH"/>
</dbReference>
<dbReference type="Gramene" id="Bo1g153310.1">
    <property type="protein sequence ID" value="Bo1g153310.1"/>
    <property type="gene ID" value="Bo1g153310"/>
</dbReference>
<dbReference type="Pfam" id="PF13561">
    <property type="entry name" value="adh_short_C2"/>
    <property type="match status" value="1"/>
</dbReference>
<evidence type="ECO:0000313" key="7">
    <source>
        <dbReference type="Proteomes" id="UP000032141"/>
    </source>
</evidence>
<comment type="subcellular location">
    <subcellularLocation>
        <location evidence="1">Plastid</location>
        <location evidence="1">Chloroplast</location>
    </subcellularLocation>
</comment>
<dbReference type="PANTHER" id="PTHR48107">
    <property type="entry name" value="NADPH-DEPENDENT ALDEHYDE REDUCTASE-LIKE PROTEIN, CHLOROPLASTIC-RELATED"/>
    <property type="match status" value="1"/>
</dbReference>
<dbReference type="Gene3D" id="3.40.50.720">
    <property type="entry name" value="NAD(P)-binding Rossmann-like Domain"/>
    <property type="match status" value="1"/>
</dbReference>
<keyword evidence="3" id="KW-0150">Chloroplast</keyword>
<evidence type="ECO:0000313" key="6">
    <source>
        <dbReference type="EnsemblPlants" id="Bo1g153310.1"/>
    </source>
</evidence>
<sequence length="128" mass="13900">MTESNMVGNIPSANYCQDSCEIAQKNINQTGPRGLVVKEPRLRCPPSRVRAPVTTDLTWFPFAPGPIATEMFFEGKSSELVEKIATENPFGRLGEAKDVVPLVGFLASDGGEWINGQSQTIPVNDGYV</sequence>
<evidence type="ECO:0000256" key="3">
    <source>
        <dbReference type="ARBA" id="ARBA00022528"/>
    </source>
</evidence>
<protein>
    <submittedName>
        <fullName evidence="6">Uncharacterized protein</fullName>
    </submittedName>
</protein>
<keyword evidence="7" id="KW-1185">Reference proteome</keyword>
<name>A0A0D3AFQ4_BRAOL</name>
<dbReference type="GO" id="GO:0016614">
    <property type="term" value="F:oxidoreductase activity, acting on CH-OH group of donors"/>
    <property type="evidence" value="ECO:0007669"/>
    <property type="project" value="UniProtKB-ARBA"/>
</dbReference>
<dbReference type="SUPFAM" id="SSF51735">
    <property type="entry name" value="NAD(P)-binding Rossmann-fold domains"/>
    <property type="match status" value="1"/>
</dbReference>
<evidence type="ECO:0000256" key="1">
    <source>
        <dbReference type="ARBA" id="ARBA00004229"/>
    </source>
</evidence>
<dbReference type="InterPro" id="IPR036291">
    <property type="entry name" value="NAD(P)-bd_dom_sf"/>
</dbReference>
<keyword evidence="4" id="KW-0934">Plastid</keyword>
<dbReference type="GO" id="GO:0009507">
    <property type="term" value="C:chloroplast"/>
    <property type="evidence" value="ECO:0007669"/>
    <property type="project" value="UniProtKB-SubCell"/>
</dbReference>
<organism evidence="6 7">
    <name type="scientific">Brassica oleracea var. oleracea</name>
    <dbReference type="NCBI Taxonomy" id="109376"/>
    <lineage>
        <taxon>Eukaryota</taxon>
        <taxon>Viridiplantae</taxon>
        <taxon>Streptophyta</taxon>
        <taxon>Embryophyta</taxon>
        <taxon>Tracheophyta</taxon>
        <taxon>Spermatophyta</taxon>
        <taxon>Magnoliopsida</taxon>
        <taxon>eudicotyledons</taxon>
        <taxon>Gunneridae</taxon>
        <taxon>Pentapetalae</taxon>
        <taxon>rosids</taxon>
        <taxon>malvids</taxon>
        <taxon>Brassicales</taxon>
        <taxon>Brassicaceae</taxon>
        <taxon>Brassiceae</taxon>
        <taxon>Brassica</taxon>
    </lineage>
</organism>
<reference evidence="6 7" key="1">
    <citation type="journal article" date="2014" name="Genome Biol.">
        <title>Transcriptome and methylome profiling reveals relics of genome dominance in the mesopolyploid Brassica oleracea.</title>
        <authorList>
            <person name="Parkin I.A."/>
            <person name="Koh C."/>
            <person name="Tang H."/>
            <person name="Robinson S.J."/>
            <person name="Kagale S."/>
            <person name="Clarke W.E."/>
            <person name="Town C.D."/>
            <person name="Nixon J."/>
            <person name="Krishnakumar V."/>
            <person name="Bidwell S.L."/>
            <person name="Denoeud F."/>
            <person name="Belcram H."/>
            <person name="Links M.G."/>
            <person name="Just J."/>
            <person name="Clarke C."/>
            <person name="Bender T."/>
            <person name="Huebert T."/>
            <person name="Mason A.S."/>
            <person name="Pires J.C."/>
            <person name="Barker G."/>
            <person name="Moore J."/>
            <person name="Walley P.G."/>
            <person name="Manoli S."/>
            <person name="Batley J."/>
            <person name="Edwards D."/>
            <person name="Nelson M.N."/>
            <person name="Wang X."/>
            <person name="Paterson A.H."/>
            <person name="King G."/>
            <person name="Bancroft I."/>
            <person name="Chalhoub B."/>
            <person name="Sharpe A.G."/>
        </authorList>
    </citation>
    <scope>NUCLEOTIDE SEQUENCE</scope>
    <source>
        <strain evidence="6 7">cv. TO1000</strain>
    </source>
</reference>
<dbReference type="InterPro" id="IPR002347">
    <property type="entry name" value="SDR_fam"/>
</dbReference>
<dbReference type="PANTHER" id="PTHR48107:SF7">
    <property type="entry name" value="RE15974P"/>
    <property type="match status" value="1"/>
</dbReference>
<dbReference type="EnsemblPlants" id="Bo1g153310.1">
    <property type="protein sequence ID" value="Bo1g153310.1"/>
    <property type="gene ID" value="Bo1g153310"/>
</dbReference>
<evidence type="ECO:0000256" key="2">
    <source>
        <dbReference type="ARBA" id="ARBA00006484"/>
    </source>
</evidence>
<accession>A0A0D3AFQ4</accession>
<keyword evidence="5" id="KW-0560">Oxidoreductase</keyword>
<dbReference type="eggNOG" id="KOG0725">
    <property type="taxonomic scope" value="Eukaryota"/>
</dbReference>
<dbReference type="AlphaFoldDB" id="A0A0D3AFQ4"/>
<comment type="similarity">
    <text evidence="2">Belongs to the short-chain dehydrogenases/reductases (SDR) family.</text>
</comment>
<dbReference type="Proteomes" id="UP000032141">
    <property type="component" value="Chromosome C1"/>
</dbReference>
<evidence type="ECO:0000256" key="4">
    <source>
        <dbReference type="ARBA" id="ARBA00022640"/>
    </source>
</evidence>
<dbReference type="STRING" id="109376.A0A0D3AFQ4"/>
<proteinExistence type="inferred from homology"/>
<reference evidence="6" key="2">
    <citation type="submission" date="2015-03" db="UniProtKB">
        <authorList>
            <consortium name="EnsemblPlants"/>
        </authorList>
    </citation>
    <scope>IDENTIFICATION</scope>
</reference>